<gene>
    <name evidence="2" type="ORF">CBR_g54301</name>
</gene>
<keyword evidence="3" id="KW-1185">Reference proteome</keyword>
<comment type="caution">
    <text evidence="2">The sequence shown here is derived from an EMBL/GenBank/DDBJ whole genome shotgun (WGS) entry which is preliminary data.</text>
</comment>
<accession>A0A388MBV4</accession>
<protein>
    <submittedName>
        <fullName evidence="2">Uncharacterized protein</fullName>
    </submittedName>
</protein>
<feature type="region of interest" description="Disordered" evidence="1">
    <location>
        <begin position="17"/>
        <end position="75"/>
    </location>
</feature>
<organism evidence="2 3">
    <name type="scientific">Chara braunii</name>
    <name type="common">Braun's stonewort</name>
    <dbReference type="NCBI Taxonomy" id="69332"/>
    <lineage>
        <taxon>Eukaryota</taxon>
        <taxon>Viridiplantae</taxon>
        <taxon>Streptophyta</taxon>
        <taxon>Charophyceae</taxon>
        <taxon>Charales</taxon>
        <taxon>Characeae</taxon>
        <taxon>Chara</taxon>
    </lineage>
</organism>
<feature type="compositionally biased region" description="Polar residues" evidence="1">
    <location>
        <begin position="333"/>
        <end position="346"/>
    </location>
</feature>
<name>A0A388MBV4_CHABU</name>
<evidence type="ECO:0000256" key="1">
    <source>
        <dbReference type="SAM" id="MobiDB-lite"/>
    </source>
</evidence>
<dbReference type="Proteomes" id="UP000265515">
    <property type="component" value="Unassembled WGS sequence"/>
</dbReference>
<reference evidence="2 3" key="1">
    <citation type="journal article" date="2018" name="Cell">
        <title>The Chara Genome: Secondary Complexity and Implications for Plant Terrestrialization.</title>
        <authorList>
            <person name="Nishiyama T."/>
            <person name="Sakayama H."/>
            <person name="Vries J.D."/>
            <person name="Buschmann H."/>
            <person name="Saint-Marcoux D."/>
            <person name="Ullrich K.K."/>
            <person name="Haas F.B."/>
            <person name="Vanderstraeten L."/>
            <person name="Becker D."/>
            <person name="Lang D."/>
            <person name="Vosolsobe S."/>
            <person name="Rombauts S."/>
            <person name="Wilhelmsson P.K.I."/>
            <person name="Janitza P."/>
            <person name="Kern R."/>
            <person name="Heyl A."/>
            <person name="Rumpler F."/>
            <person name="Villalobos L.I.A.C."/>
            <person name="Clay J.M."/>
            <person name="Skokan R."/>
            <person name="Toyoda A."/>
            <person name="Suzuki Y."/>
            <person name="Kagoshima H."/>
            <person name="Schijlen E."/>
            <person name="Tajeshwar N."/>
            <person name="Catarino B."/>
            <person name="Hetherington A.J."/>
            <person name="Saltykova A."/>
            <person name="Bonnot C."/>
            <person name="Breuninger H."/>
            <person name="Symeonidi A."/>
            <person name="Radhakrishnan G.V."/>
            <person name="Van Nieuwerburgh F."/>
            <person name="Deforce D."/>
            <person name="Chang C."/>
            <person name="Karol K.G."/>
            <person name="Hedrich R."/>
            <person name="Ulvskov P."/>
            <person name="Glockner G."/>
            <person name="Delwiche C.F."/>
            <person name="Petrasek J."/>
            <person name="Van de Peer Y."/>
            <person name="Friml J."/>
            <person name="Beilby M."/>
            <person name="Dolan L."/>
            <person name="Kohara Y."/>
            <person name="Sugano S."/>
            <person name="Fujiyama A."/>
            <person name="Delaux P.-M."/>
            <person name="Quint M."/>
            <person name="TheiBen G."/>
            <person name="Hagemann M."/>
            <person name="Harholt J."/>
            <person name="Dunand C."/>
            <person name="Zachgo S."/>
            <person name="Langdale J."/>
            <person name="Maumus F."/>
            <person name="Straeten D.V.D."/>
            <person name="Gould S.B."/>
            <person name="Rensing S.A."/>
        </authorList>
    </citation>
    <scope>NUCLEOTIDE SEQUENCE [LARGE SCALE GENOMIC DNA]</scope>
    <source>
        <strain evidence="2 3">S276</strain>
    </source>
</reference>
<feature type="compositionally biased region" description="Basic and acidic residues" evidence="1">
    <location>
        <begin position="31"/>
        <end position="41"/>
    </location>
</feature>
<feature type="compositionally biased region" description="Basic and acidic residues" evidence="1">
    <location>
        <begin position="1423"/>
        <end position="1432"/>
    </location>
</feature>
<evidence type="ECO:0000313" key="2">
    <source>
        <dbReference type="EMBL" id="GBG92047.1"/>
    </source>
</evidence>
<feature type="region of interest" description="Disordered" evidence="1">
    <location>
        <begin position="1415"/>
        <end position="1451"/>
    </location>
</feature>
<dbReference type="Gramene" id="GBG92047">
    <property type="protein sequence ID" value="GBG92047"/>
    <property type="gene ID" value="CBR_g54301"/>
</dbReference>
<feature type="region of interest" description="Disordered" evidence="1">
    <location>
        <begin position="304"/>
        <end position="411"/>
    </location>
</feature>
<dbReference type="EMBL" id="BFEA01000992">
    <property type="protein sequence ID" value="GBG92047.1"/>
    <property type="molecule type" value="Genomic_DNA"/>
</dbReference>
<proteinExistence type="predicted"/>
<evidence type="ECO:0000313" key="3">
    <source>
        <dbReference type="Proteomes" id="UP000265515"/>
    </source>
</evidence>
<sequence>MSLGAIPSRDQLQKSQVWDWFQTPASGQDSEPVKVAKDRTQRRSTTSEVPRKPRSVLSSAPKSLEAAKSGRDVSPLSSGLGLLLAEKKSGGVVGSLMQAEPGDSGRKVLVLHNTVGVTSNILDAVKSASSSLVPSASRPAWAASHAAGESRMHGPVENILMPVRLNADLVVEPQPSSVKSFDRFSMTDSGTNTPVSRSSVISIESSFTMESSTSSTAQLVKEEELLDPTSLRKEGFTSVKEVEEHESRSLPKGAAIEWRGKCLNESFSSVKDVEDHESHGSLWKGAATEWSGDYLVASETLDRAGCRRTPSEDGTGVEQERTSDDGAGIEEQGQGTSCEGSNTLSELGSRDDMFLGELDNGWTPTPSAPDEGPGDDCSLDRMTVPQAVDPQTALNHGSVGGSGGTEGTNQLREGPADSNIAGGNYSVCALGDVSEDGDARCAGHPCADGDGGYRREVASVVEEDGGKSIVNVGDSCGESSTSYTVGCGFPDRGRCTSGPCMDGGDKSLGERVGVVEDDEGKGTWKDGEICAERSSHDMMMVTEEDVCGLDVAGCPDDGRSQDDQCMEGSKGDDDAKVDGFCACTAASSAAVCGERAIFNALGITALQEEDSSRGIDDLCMEGAEDGGKLGMCDYSVNQTGMKGRGETSDLVLEHGIGGHPRCKGGKSLDHLDGLMIADDDFQCQVAGKTGLEDRIGKREDGVVDDDVQGVLQLIRRGSAIKSTVGDPSEAVDERLCMDTGDDGMKEVDCSLKNMLRLEALMDVVEETDDGTEGGVKGAEKEGVVYQGQVLGSSEKTSVESASIELGHRSNLPERAEQALPEKLSAVERSMAGADGEQPTDVPCLESDWEGGHRSECDSPSGALPNFQECTTIGGLQDLVVEENATRTVSTPCPSPVTISSICSPRSFDAISLVGDPSQVAGGESLPVFSLPCDGCQVVENPAELAGREPHSMPNCGDTIRRLDFHASGGEVEGQGHHARSLEPANFSRKKDVLPLAGSSPIQSAPLFGSSCLSLIECNDASLTESRVVVEESVTGAGNRRPTLAREASSGLLLASHPSVAQPRYSVPLSLSAMSSRSAALLEGSVPVVSLTQMTSQTLIPVPVADSNEVWSNLPIDEDDNRPQSCVATAQLLESAQSSLPYWSSIATAQPGQSQLSIPHWSSTPCSGQTETAATGTVSAVENLGYRERLGVPPAVACFGVSGEPETDNFFPRGTLVAEAEAGFERHGDDCGNPVEKPCVSYPQVMDPERNTRPGACCTRRTAWEREVYVAMCREYTENLFRQLVSRHLQEYSASVSGATLLRNYSNGEGSSRGDKAGSLAANRSAAAQMASAHACQQMEFPATEPEAVQKQGIVLGPPGVSVGRGLLLGQLCQALPRNEPMLELMATQSAGREGNDLLPDVAKIQAVAWESGSASTSAFQRADGTDELRPVNRDGGGGGQVSPNRSTQGKDQEALGDLGLLQQIGTGAGQHLVLDVGSSSTRAGDIEECVMSANKGLLRRLQHPDVGKRMIVKNLGVLMVMLVTVVLYTRMICKGAVAWAKEHPSRRNVQQCKEQPRPEESV</sequence>